<evidence type="ECO:0000313" key="2">
    <source>
        <dbReference type="Proteomes" id="UP000612585"/>
    </source>
</evidence>
<organism evidence="1 2">
    <name type="scientific">Virgisporangium aurantiacum</name>
    <dbReference type="NCBI Taxonomy" id="175570"/>
    <lineage>
        <taxon>Bacteria</taxon>
        <taxon>Bacillati</taxon>
        <taxon>Actinomycetota</taxon>
        <taxon>Actinomycetes</taxon>
        <taxon>Micromonosporales</taxon>
        <taxon>Micromonosporaceae</taxon>
        <taxon>Virgisporangium</taxon>
    </lineage>
</organism>
<keyword evidence="2" id="KW-1185">Reference proteome</keyword>
<dbReference type="RefSeq" id="WP_204007472.1">
    <property type="nucleotide sequence ID" value="NZ_BOPG01000075.1"/>
</dbReference>
<name>A0A8J3ZHN4_9ACTN</name>
<accession>A0A8J3ZHN4</accession>
<dbReference type="EMBL" id="BOPG01000075">
    <property type="protein sequence ID" value="GIJ62070.1"/>
    <property type="molecule type" value="Genomic_DNA"/>
</dbReference>
<protein>
    <submittedName>
        <fullName evidence="1">Uncharacterized protein</fullName>
    </submittedName>
</protein>
<dbReference type="AlphaFoldDB" id="A0A8J3ZHN4"/>
<sequence length="169" mass="18087">MIPLDGPAVGSLSAAAVPATLLPLVFDPDTGRLFWLDTDRRLVASPVSADGRTSLAFAAPVPRAGDDERTDVVATLLHDIAEFTGRPLPVPDPAPPVDGRDEYIVVWVDNCAFTRTPRQAAEQAWRTIRRPGSHACVFQVVNRHTGARVEVDLLDDEDGTNVPDGGSPS</sequence>
<proteinExistence type="predicted"/>
<reference evidence="1" key="1">
    <citation type="submission" date="2021-01" db="EMBL/GenBank/DDBJ databases">
        <title>Whole genome shotgun sequence of Virgisporangium aurantiacum NBRC 16421.</title>
        <authorList>
            <person name="Komaki H."/>
            <person name="Tamura T."/>
        </authorList>
    </citation>
    <scope>NUCLEOTIDE SEQUENCE</scope>
    <source>
        <strain evidence="1">NBRC 16421</strain>
    </source>
</reference>
<evidence type="ECO:0000313" key="1">
    <source>
        <dbReference type="EMBL" id="GIJ62070.1"/>
    </source>
</evidence>
<comment type="caution">
    <text evidence="1">The sequence shown here is derived from an EMBL/GenBank/DDBJ whole genome shotgun (WGS) entry which is preliminary data.</text>
</comment>
<dbReference type="Proteomes" id="UP000612585">
    <property type="component" value="Unassembled WGS sequence"/>
</dbReference>
<gene>
    <name evidence="1" type="ORF">Vau01_095860</name>
</gene>